<name>A0A1B3B002_9CAUD</name>
<keyword evidence="2" id="KW-1185">Reference proteome</keyword>
<dbReference type="KEGG" id="vg:29068976"/>
<proteinExistence type="predicted"/>
<accession>A0A1B3B002</accession>
<gene>
    <name evidence="1" type="primary">71</name>
    <name evidence="1" type="ORF">SEA_EYRE_71</name>
</gene>
<dbReference type="RefSeq" id="YP_009292462.1">
    <property type="nucleotide sequence ID" value="NC_031122.1"/>
</dbReference>
<dbReference type="GeneID" id="29068976"/>
<evidence type="ECO:0000313" key="1">
    <source>
        <dbReference type="EMBL" id="AOE44350.1"/>
    </source>
</evidence>
<evidence type="ECO:0000313" key="2">
    <source>
        <dbReference type="Proteomes" id="UP000201149"/>
    </source>
</evidence>
<dbReference type="OrthoDB" id="16821at10239"/>
<reference evidence="2" key="1">
    <citation type="submission" date="2016-07" db="EMBL/GenBank/DDBJ databases">
        <authorList>
            <person name="Florea S."/>
            <person name="Webb J.S."/>
            <person name="Jaromczyk J."/>
            <person name="Schardl C.L."/>
        </authorList>
    </citation>
    <scope>NUCLEOTIDE SEQUENCE [LARGE SCALE GENOMIC DNA]</scope>
</reference>
<dbReference type="Proteomes" id="UP000201149">
    <property type="component" value="Segment"/>
</dbReference>
<organism evidence="1 2">
    <name type="scientific">Gordonia phage Eyre</name>
    <dbReference type="NCBI Taxonomy" id="1887646"/>
    <lineage>
        <taxon>Viruses</taxon>
        <taxon>Duplodnaviria</taxon>
        <taxon>Heunggongvirae</taxon>
        <taxon>Uroviricota</taxon>
        <taxon>Caudoviricetes</taxon>
        <taxon>Eyrevirus</taxon>
        <taxon>Eyrevirus eyre</taxon>
    </lineage>
</organism>
<protein>
    <submittedName>
        <fullName evidence="1">Uncharacterized protein</fullName>
    </submittedName>
</protein>
<dbReference type="EMBL" id="KX557277">
    <property type="protein sequence ID" value="AOE44350.1"/>
    <property type="molecule type" value="Genomic_DNA"/>
</dbReference>
<sequence>MRLAPAQRKKALANMGNGYQKQMFLLGLRCRALQHEVVTVEQQRRIDSELLPAIRRVHENQQRGNKRGLLAMQIQRANAIFVDIFGAEWAPRPDNPIERECLADLQTSLAL</sequence>